<dbReference type="PROSITE" id="PS00298">
    <property type="entry name" value="HSP90"/>
    <property type="match status" value="1"/>
</dbReference>
<dbReference type="InterPro" id="IPR020568">
    <property type="entry name" value="Ribosomal_Su5_D2-typ_SF"/>
</dbReference>
<gene>
    <name evidence="9" type="ORF">CHYS00102_LOCUS19240</name>
</gene>
<dbReference type="EMBL" id="HBFR01026701">
    <property type="protein sequence ID" value="CAD8892034.1"/>
    <property type="molecule type" value="Transcribed_RNA"/>
</dbReference>
<dbReference type="GO" id="GO:0005524">
    <property type="term" value="F:ATP binding"/>
    <property type="evidence" value="ECO:0007669"/>
    <property type="project" value="UniProtKB-KW"/>
</dbReference>
<organism evidence="9">
    <name type="scientific">Corethron hystrix</name>
    <dbReference type="NCBI Taxonomy" id="216773"/>
    <lineage>
        <taxon>Eukaryota</taxon>
        <taxon>Sar</taxon>
        <taxon>Stramenopiles</taxon>
        <taxon>Ochrophyta</taxon>
        <taxon>Bacillariophyta</taxon>
        <taxon>Coscinodiscophyceae</taxon>
        <taxon>Corethrophycidae</taxon>
        <taxon>Corethrales</taxon>
        <taxon>Corethraceae</taxon>
        <taxon>Corethron</taxon>
    </lineage>
</organism>
<evidence type="ECO:0000256" key="5">
    <source>
        <dbReference type="PIRSR" id="PIRSR002583-1"/>
    </source>
</evidence>
<dbReference type="PRINTS" id="PR00775">
    <property type="entry name" value="HEATSHOCK90"/>
</dbReference>
<protein>
    <recommendedName>
        <fullName evidence="8">Histidine kinase/HSP90-like ATPase domain-containing protein</fullName>
    </recommendedName>
</protein>
<evidence type="ECO:0000259" key="8">
    <source>
        <dbReference type="SMART" id="SM00387"/>
    </source>
</evidence>
<feature type="binding site" evidence="5">
    <location>
        <position position="179"/>
    </location>
    <ligand>
        <name>ATP</name>
        <dbReference type="ChEBI" id="CHEBI:30616"/>
    </ligand>
</feature>
<evidence type="ECO:0000256" key="7">
    <source>
        <dbReference type="SAM" id="SignalP"/>
    </source>
</evidence>
<reference evidence="9" key="1">
    <citation type="submission" date="2021-01" db="EMBL/GenBank/DDBJ databases">
        <authorList>
            <person name="Corre E."/>
            <person name="Pelletier E."/>
            <person name="Niang G."/>
            <person name="Scheremetjew M."/>
            <person name="Finn R."/>
            <person name="Kale V."/>
            <person name="Holt S."/>
            <person name="Cochrane G."/>
            <person name="Meng A."/>
            <person name="Brown T."/>
            <person name="Cohen L."/>
        </authorList>
    </citation>
    <scope>NUCLEOTIDE SEQUENCE</scope>
    <source>
        <strain evidence="9">308</strain>
    </source>
</reference>
<sequence>MRFSNFPLALALVVSLAILPSEHENGLVAAKPLAEDDFDESGAPIPKDSDGNPISIEEEVNFDIDDEDENFDLDPYDIAPDHADDEDDVVMPKMGADKTDHSFDADVGRVMDIVVNSLYQHKDVFLRELISNASDALDKIRFKSLTDKSALGDTEELEIKVYFDKEAGTITIRDTGVGMTRREMIDNLGTVAKSGTKSFVNAATGESSGDLANQIGQFGVGFYSVFLVAQKVQVASKSNNEENQHVWQSDASGNFQTSIDPRNNTLGRGTEITLFLKSADKDDFLSEYALERIIKRYSEFITFPILLEKSKEETIEMPEDVSLDDEDVDAEESDEDEASKTKTETITVKEFERVNHEKAIWARDKDSITDDAYTQFYHTLSKGQNEAYRWIHFDAEGSINFKSILFLPSKISPEMRQPTYDVEEAGLKLYVRNVLISDKFNELLPRWMNFIKGVVDSDDLALNVNRETLQGSRIITSIGKKCEKKSIELMRKLSTEEKPDDADDTWVHPYEQFWENFGAHIKMGLHEDYQSQKKLLKLLRFKSTKSGSKWISLKEYVERMSEWQEKIYYITGLSSEEVENSPFLEKATKKGVEVLFMTDPVDEWLMQSLTDFEDKKFTIVTKEGLKFNDDVSKGKT</sequence>
<feature type="binding site" evidence="5">
    <location>
        <position position="128"/>
    </location>
    <ligand>
        <name>ATP</name>
        <dbReference type="ChEBI" id="CHEBI:30616"/>
    </ligand>
</feature>
<dbReference type="InterPro" id="IPR001404">
    <property type="entry name" value="Hsp90_fam"/>
</dbReference>
<dbReference type="CDD" id="cd16927">
    <property type="entry name" value="HATPase_Hsp90-like"/>
    <property type="match status" value="1"/>
</dbReference>
<proteinExistence type="inferred from homology"/>
<dbReference type="SMART" id="SM00387">
    <property type="entry name" value="HATPase_c"/>
    <property type="match status" value="1"/>
</dbReference>
<keyword evidence="2 5" id="KW-0547">Nucleotide-binding</keyword>
<dbReference type="PIRSF" id="PIRSF002583">
    <property type="entry name" value="Hsp90"/>
    <property type="match status" value="1"/>
</dbReference>
<keyword evidence="3 5" id="KW-0067">ATP-binding</keyword>
<feature type="binding site" evidence="5">
    <location>
        <begin position="217"/>
        <end position="222"/>
    </location>
    <ligand>
        <name>ATP</name>
        <dbReference type="ChEBI" id="CHEBI:30616"/>
    </ligand>
</feature>
<dbReference type="Gene3D" id="3.30.565.10">
    <property type="entry name" value="Histidine kinase-like ATPase, C-terminal domain"/>
    <property type="match status" value="1"/>
</dbReference>
<feature type="region of interest" description="Disordered" evidence="6">
    <location>
        <begin position="316"/>
        <end position="342"/>
    </location>
</feature>
<keyword evidence="7" id="KW-0732">Signal</keyword>
<dbReference type="InterPro" id="IPR020575">
    <property type="entry name" value="Hsp90_N"/>
</dbReference>
<feature type="binding site" evidence="5">
    <location>
        <position position="132"/>
    </location>
    <ligand>
        <name>ATP</name>
        <dbReference type="ChEBI" id="CHEBI:30616"/>
    </ligand>
</feature>
<evidence type="ECO:0000256" key="6">
    <source>
        <dbReference type="SAM" id="MobiDB-lite"/>
    </source>
</evidence>
<dbReference type="Gene3D" id="3.30.230.80">
    <property type="match status" value="1"/>
</dbReference>
<dbReference type="GO" id="GO:0016887">
    <property type="term" value="F:ATP hydrolysis activity"/>
    <property type="evidence" value="ECO:0007669"/>
    <property type="project" value="InterPro"/>
</dbReference>
<evidence type="ECO:0000256" key="2">
    <source>
        <dbReference type="ARBA" id="ARBA00022741"/>
    </source>
</evidence>
<evidence type="ECO:0000256" key="4">
    <source>
        <dbReference type="ARBA" id="ARBA00023186"/>
    </source>
</evidence>
<feature type="binding site" evidence="5">
    <location>
        <position position="193"/>
    </location>
    <ligand>
        <name>ATP</name>
        <dbReference type="ChEBI" id="CHEBI:30616"/>
    </ligand>
</feature>
<feature type="binding site" evidence="5">
    <location>
        <position position="466"/>
    </location>
    <ligand>
        <name>ATP</name>
        <dbReference type="ChEBI" id="CHEBI:30616"/>
    </ligand>
</feature>
<dbReference type="FunFam" id="3.40.50.11260:FF:000005">
    <property type="entry name" value="Heat shock protein 90"/>
    <property type="match status" value="1"/>
</dbReference>
<feature type="binding site" evidence="5">
    <location>
        <position position="174"/>
    </location>
    <ligand>
        <name>ATP</name>
        <dbReference type="ChEBI" id="CHEBI:30616"/>
    </ligand>
</feature>
<dbReference type="Pfam" id="PF00183">
    <property type="entry name" value="HSP90"/>
    <property type="match status" value="1"/>
</dbReference>
<comment type="similarity">
    <text evidence="1">Belongs to the heat shock protein 90 family.</text>
</comment>
<feature type="signal peptide" evidence="7">
    <location>
        <begin position="1"/>
        <end position="23"/>
    </location>
</feature>
<dbReference type="GO" id="GO:0140662">
    <property type="term" value="F:ATP-dependent protein folding chaperone"/>
    <property type="evidence" value="ECO:0007669"/>
    <property type="project" value="InterPro"/>
</dbReference>
<feature type="domain" description="Histidine kinase/HSP90-like ATPase" evidence="8">
    <location>
        <begin position="121"/>
        <end position="280"/>
    </location>
</feature>
<dbReference type="InterPro" id="IPR019805">
    <property type="entry name" value="Heat_shock_protein_90_CS"/>
</dbReference>
<evidence type="ECO:0000256" key="1">
    <source>
        <dbReference type="ARBA" id="ARBA00008239"/>
    </source>
</evidence>
<feature type="binding site" evidence="5">
    <location>
        <position position="187"/>
    </location>
    <ligand>
        <name>ATP</name>
        <dbReference type="ChEBI" id="CHEBI:30616"/>
    </ligand>
</feature>
<dbReference type="InterPro" id="IPR036890">
    <property type="entry name" value="HATPase_C_sf"/>
</dbReference>
<feature type="compositionally biased region" description="Acidic residues" evidence="6">
    <location>
        <begin position="316"/>
        <end position="337"/>
    </location>
</feature>
<evidence type="ECO:0000313" key="9">
    <source>
        <dbReference type="EMBL" id="CAD8892034.1"/>
    </source>
</evidence>
<name>A0A7S1FWI8_9STRA</name>
<dbReference type="SUPFAM" id="SSF55874">
    <property type="entry name" value="ATPase domain of HSP90 chaperone/DNA topoisomerase II/histidine kinase"/>
    <property type="match status" value="1"/>
</dbReference>
<feature type="chain" id="PRO_5031209225" description="Histidine kinase/HSP90-like ATPase domain-containing protein" evidence="7">
    <location>
        <begin position="24"/>
        <end position="636"/>
    </location>
</feature>
<feature type="binding site" evidence="5">
    <location>
        <position position="270"/>
    </location>
    <ligand>
        <name>ATP</name>
        <dbReference type="ChEBI" id="CHEBI:30616"/>
    </ligand>
</feature>
<dbReference type="Gene3D" id="3.40.50.11260">
    <property type="match status" value="1"/>
</dbReference>
<feature type="binding site" evidence="5">
    <location>
        <begin position="194"/>
        <end position="195"/>
    </location>
    <ligand>
        <name>ATP</name>
        <dbReference type="ChEBI" id="CHEBI:30616"/>
    </ligand>
</feature>
<dbReference type="AlphaFoldDB" id="A0A7S1FWI8"/>
<keyword evidence="4" id="KW-0143">Chaperone</keyword>
<dbReference type="PANTHER" id="PTHR11528">
    <property type="entry name" value="HEAT SHOCK PROTEIN 90 FAMILY MEMBER"/>
    <property type="match status" value="1"/>
</dbReference>
<dbReference type="FunFam" id="3.30.565.10:FF:000005">
    <property type="entry name" value="Heat shock protein 90"/>
    <property type="match status" value="1"/>
</dbReference>
<accession>A0A7S1FWI8</accession>
<dbReference type="NCBIfam" id="NF003555">
    <property type="entry name" value="PRK05218.1"/>
    <property type="match status" value="1"/>
</dbReference>
<dbReference type="SUPFAM" id="SSF54211">
    <property type="entry name" value="Ribosomal protein S5 domain 2-like"/>
    <property type="match status" value="1"/>
</dbReference>
<dbReference type="InterPro" id="IPR003594">
    <property type="entry name" value="HATPase_dom"/>
</dbReference>
<evidence type="ECO:0000256" key="3">
    <source>
        <dbReference type="ARBA" id="ARBA00022840"/>
    </source>
</evidence>
<dbReference type="GO" id="GO:0051082">
    <property type="term" value="F:unfolded protein binding"/>
    <property type="evidence" value="ECO:0007669"/>
    <property type="project" value="InterPro"/>
</dbReference>
<dbReference type="Pfam" id="PF13589">
    <property type="entry name" value="HATPase_c_3"/>
    <property type="match status" value="1"/>
</dbReference>